<evidence type="ECO:0000256" key="1">
    <source>
        <dbReference type="ARBA" id="ARBA00001917"/>
    </source>
</evidence>
<keyword evidence="4 11" id="KW-0288">FMN</keyword>
<dbReference type="PIRSF" id="PIRSF003314">
    <property type="entry name" value="IPP_isomerase"/>
    <property type="match status" value="1"/>
</dbReference>
<dbReference type="AlphaFoldDB" id="A0A6J4T5S7"/>
<dbReference type="InterPro" id="IPR000262">
    <property type="entry name" value="FMN-dep_DH"/>
</dbReference>
<evidence type="ECO:0000256" key="12">
    <source>
        <dbReference type="SAM" id="MobiDB-lite"/>
    </source>
</evidence>
<dbReference type="GO" id="GO:0005737">
    <property type="term" value="C:cytoplasm"/>
    <property type="evidence" value="ECO:0007669"/>
    <property type="project" value="UniProtKB-SubCell"/>
</dbReference>
<comment type="subunit">
    <text evidence="10 11">Homooctamer. Dimer of tetramers.</text>
</comment>
<feature type="domain" description="FMN-dependent dehydrogenase" evidence="13">
    <location>
        <begin position="176"/>
        <end position="332"/>
    </location>
</feature>
<feature type="binding site" evidence="11">
    <location>
        <position position="125"/>
    </location>
    <ligand>
        <name>FMN</name>
        <dbReference type="ChEBI" id="CHEBI:58210"/>
    </ligand>
</feature>
<comment type="cofactor">
    <cofactor evidence="11">
        <name>Mg(2+)</name>
        <dbReference type="ChEBI" id="CHEBI:18420"/>
    </cofactor>
</comment>
<feature type="domain" description="FMN-dependent dehydrogenase" evidence="13">
    <location>
        <begin position="31"/>
        <end position="99"/>
    </location>
</feature>
<feature type="binding site" evidence="11">
    <location>
        <position position="219"/>
    </location>
    <ligand>
        <name>FMN</name>
        <dbReference type="ChEBI" id="CHEBI:58210"/>
    </ligand>
</feature>
<evidence type="ECO:0000256" key="10">
    <source>
        <dbReference type="ARBA" id="ARBA00025810"/>
    </source>
</evidence>
<feature type="binding site" evidence="11">
    <location>
        <position position="68"/>
    </location>
    <ligand>
        <name>FMN</name>
        <dbReference type="ChEBI" id="CHEBI:58210"/>
    </ligand>
</feature>
<name>A0A6J4T5S7_9ACTN</name>
<gene>
    <name evidence="11" type="primary">fni</name>
    <name evidence="14" type="ORF">AVDCRST_MAG13-2959</name>
</gene>
<feature type="compositionally biased region" description="Basic and acidic residues" evidence="12">
    <location>
        <begin position="327"/>
        <end position="346"/>
    </location>
</feature>
<comment type="caution">
    <text evidence="11">Lacks conserved residue(s) required for the propagation of feature annotation.</text>
</comment>
<feature type="binding site" evidence="11">
    <location>
        <position position="157"/>
    </location>
    <ligand>
        <name>Mg(2+)</name>
        <dbReference type="ChEBI" id="CHEBI:18420"/>
    </ligand>
</feature>
<dbReference type="GO" id="GO:0008299">
    <property type="term" value="P:isoprenoid biosynthetic process"/>
    <property type="evidence" value="ECO:0007669"/>
    <property type="project" value="UniProtKB-UniRule"/>
</dbReference>
<keyword evidence="3 11" id="KW-0285">Flavoprotein</keyword>
<comment type="similarity">
    <text evidence="11">Belongs to the IPP isomerase type 2 family.</text>
</comment>
<dbReference type="Pfam" id="PF01070">
    <property type="entry name" value="FMN_dh"/>
    <property type="match status" value="2"/>
</dbReference>
<evidence type="ECO:0000313" key="14">
    <source>
        <dbReference type="EMBL" id="CAA9513975.1"/>
    </source>
</evidence>
<reference evidence="14" key="1">
    <citation type="submission" date="2020-02" db="EMBL/GenBank/DDBJ databases">
        <authorList>
            <person name="Meier V. D."/>
        </authorList>
    </citation>
    <scope>NUCLEOTIDE SEQUENCE</scope>
    <source>
        <strain evidence="14">AVDCRST_MAG13</strain>
    </source>
</reference>
<keyword evidence="8 11" id="KW-0414">Isoprene biosynthesis</keyword>
<sequence length="353" mass="35792">MLHSVAPAPDRKADHLRIAAEPGVGHTAGTGLAAVRLRHRALPGRDLADVELRTAFLGRVLEAPLFVSAMTGGTAEAELVNARLARAAAEHGIALTLGSGRPLLDDPDLLGTYRSAARPPLLLANLGVAQLRADAAARLVDLLGADGLSVHLNPVQEAVQPEGTPAFADAAERIAAAVAALHPLPVVVKEVGFGMDPEDVALLRDAGVAAVDVAGAGGTNWATIEGRRDSRAADVAAAFADWGVPTVEALRGAVAEAPDLPVIASGGIRDGVQAAKVLALGASAAGLARPFLLAAQADRAGEAVAAVVRQLRIATWAAGAGSTADLGEEHISPRSRAELGDRRPASDDALSAP</sequence>
<evidence type="ECO:0000256" key="7">
    <source>
        <dbReference type="ARBA" id="ARBA00022857"/>
    </source>
</evidence>
<feature type="binding site" evidence="11">
    <location>
        <begin position="69"/>
        <end position="71"/>
    </location>
    <ligand>
        <name>FMN</name>
        <dbReference type="ChEBI" id="CHEBI:58210"/>
    </ligand>
</feature>
<comment type="subcellular location">
    <subcellularLocation>
        <location evidence="11">Cytoplasm</location>
    </subcellularLocation>
</comment>
<dbReference type="GO" id="GO:0016491">
    <property type="term" value="F:oxidoreductase activity"/>
    <property type="evidence" value="ECO:0007669"/>
    <property type="project" value="InterPro"/>
</dbReference>
<comment type="catalytic activity">
    <reaction evidence="11">
        <text>isopentenyl diphosphate = dimethylallyl diphosphate</text>
        <dbReference type="Rhea" id="RHEA:23284"/>
        <dbReference type="ChEBI" id="CHEBI:57623"/>
        <dbReference type="ChEBI" id="CHEBI:128769"/>
        <dbReference type="EC" id="5.3.3.2"/>
    </reaction>
</comment>
<feature type="binding site" evidence="11">
    <location>
        <begin position="267"/>
        <end position="269"/>
    </location>
    <ligand>
        <name>FMN</name>
        <dbReference type="ChEBI" id="CHEBI:58210"/>
    </ligand>
</feature>
<proteinExistence type="inferred from homology"/>
<evidence type="ECO:0000256" key="11">
    <source>
        <dbReference type="HAMAP-Rule" id="MF_00354"/>
    </source>
</evidence>
<dbReference type="EC" id="5.3.3.2" evidence="11"/>
<dbReference type="HAMAP" id="MF_00354">
    <property type="entry name" value="Idi_2"/>
    <property type="match status" value="1"/>
</dbReference>
<keyword evidence="5 11" id="KW-0479">Metal-binding</keyword>
<dbReference type="PANTHER" id="PTHR43665:SF1">
    <property type="entry name" value="ISOPENTENYL-DIPHOSPHATE DELTA-ISOMERASE"/>
    <property type="match status" value="1"/>
</dbReference>
<evidence type="ECO:0000256" key="3">
    <source>
        <dbReference type="ARBA" id="ARBA00022630"/>
    </source>
</evidence>
<dbReference type="InterPro" id="IPR011179">
    <property type="entry name" value="IPdP_isomerase"/>
</dbReference>
<dbReference type="GO" id="GO:0004452">
    <property type="term" value="F:isopentenyl-diphosphate delta-isomerase activity"/>
    <property type="evidence" value="ECO:0007669"/>
    <property type="project" value="UniProtKB-UniRule"/>
</dbReference>
<evidence type="ECO:0000256" key="5">
    <source>
        <dbReference type="ARBA" id="ARBA00022723"/>
    </source>
</evidence>
<dbReference type="GO" id="GO:0010181">
    <property type="term" value="F:FMN binding"/>
    <property type="evidence" value="ECO:0007669"/>
    <property type="project" value="UniProtKB-UniRule"/>
</dbReference>
<dbReference type="GO" id="GO:0000287">
    <property type="term" value="F:magnesium ion binding"/>
    <property type="evidence" value="ECO:0007669"/>
    <property type="project" value="UniProtKB-UniRule"/>
</dbReference>
<feature type="binding site" evidence="11">
    <location>
        <position position="99"/>
    </location>
    <ligand>
        <name>FMN</name>
        <dbReference type="ChEBI" id="CHEBI:58210"/>
    </ligand>
</feature>
<keyword evidence="9 11" id="KW-0413">Isomerase</keyword>
<dbReference type="EMBL" id="CADCVO010000478">
    <property type="protein sequence ID" value="CAA9513975.1"/>
    <property type="molecule type" value="Genomic_DNA"/>
</dbReference>
<comment type="function">
    <text evidence="11">Involved in the biosynthesis of isoprenoids. Catalyzes the 1,3-allylic rearrangement of the homoallylic substrate isopentenyl (IPP) to its allylic isomer, dimethylallyl diphosphate (DMAPP).</text>
</comment>
<dbReference type="PANTHER" id="PTHR43665">
    <property type="entry name" value="ISOPENTENYL-DIPHOSPHATE DELTA-ISOMERASE"/>
    <property type="match status" value="1"/>
</dbReference>
<dbReference type="Gene3D" id="3.20.20.70">
    <property type="entry name" value="Aldolase class I"/>
    <property type="match status" value="1"/>
</dbReference>
<feature type="region of interest" description="Disordered" evidence="12">
    <location>
        <begin position="322"/>
        <end position="353"/>
    </location>
</feature>
<protein>
    <recommendedName>
        <fullName evidence="11">Isopentenyl-diphosphate delta-isomerase</fullName>
        <shortName evidence="11">IPP isomerase</shortName>
        <ecNumber evidence="11">5.3.3.2</ecNumber>
    </recommendedName>
    <alternativeName>
        <fullName evidence="11">Isopentenyl diphosphate:dimethylallyl diphosphate isomerase</fullName>
    </alternativeName>
    <alternativeName>
        <fullName evidence="11">Isopentenyl pyrophosphate isomerase</fullName>
    </alternativeName>
    <alternativeName>
        <fullName evidence="11">Type 2 isopentenyl diphosphate isomerase</fullName>
        <shortName evidence="11">IDI-2</shortName>
    </alternativeName>
</protein>
<comment type="cofactor">
    <cofactor evidence="11">
        <name>NADPH</name>
        <dbReference type="ChEBI" id="CHEBI:57783"/>
    </cofactor>
</comment>
<evidence type="ECO:0000256" key="9">
    <source>
        <dbReference type="ARBA" id="ARBA00023235"/>
    </source>
</evidence>
<evidence type="ECO:0000256" key="2">
    <source>
        <dbReference type="ARBA" id="ARBA00022490"/>
    </source>
</evidence>
<keyword evidence="6 11" id="KW-0460">Magnesium</keyword>
<keyword evidence="7 11" id="KW-0521">NADP</keyword>
<feature type="binding site" evidence="11">
    <location>
        <begin position="288"/>
        <end position="289"/>
    </location>
    <ligand>
        <name>FMN</name>
        <dbReference type="ChEBI" id="CHEBI:58210"/>
    </ligand>
</feature>
<dbReference type="GO" id="GO:0070402">
    <property type="term" value="F:NADPH binding"/>
    <property type="evidence" value="ECO:0007669"/>
    <property type="project" value="UniProtKB-UniRule"/>
</dbReference>
<evidence type="ECO:0000256" key="8">
    <source>
        <dbReference type="ARBA" id="ARBA00023229"/>
    </source>
</evidence>
<feature type="binding site" evidence="11">
    <location>
        <position position="189"/>
    </location>
    <ligand>
        <name>FMN</name>
        <dbReference type="ChEBI" id="CHEBI:58210"/>
    </ligand>
</feature>
<dbReference type="SUPFAM" id="SSF51395">
    <property type="entry name" value="FMN-linked oxidoreductases"/>
    <property type="match status" value="1"/>
</dbReference>
<evidence type="ECO:0000256" key="4">
    <source>
        <dbReference type="ARBA" id="ARBA00022643"/>
    </source>
</evidence>
<keyword evidence="2 11" id="KW-0963">Cytoplasm</keyword>
<comment type="cofactor">
    <cofactor evidence="1 11">
        <name>FMN</name>
        <dbReference type="ChEBI" id="CHEBI:58210"/>
    </cofactor>
</comment>
<dbReference type="NCBIfam" id="TIGR02151">
    <property type="entry name" value="IPP_isom_2"/>
    <property type="match status" value="1"/>
</dbReference>
<feature type="binding site" evidence="11">
    <location>
        <position position="156"/>
    </location>
    <ligand>
        <name>substrate</name>
    </ligand>
</feature>
<organism evidence="14">
    <name type="scientific">uncultured Solirubrobacteraceae bacterium</name>
    <dbReference type="NCBI Taxonomy" id="1162706"/>
    <lineage>
        <taxon>Bacteria</taxon>
        <taxon>Bacillati</taxon>
        <taxon>Actinomycetota</taxon>
        <taxon>Thermoleophilia</taxon>
        <taxon>Solirubrobacterales</taxon>
        <taxon>Solirubrobacteraceae</taxon>
        <taxon>environmental samples</taxon>
    </lineage>
</organism>
<feature type="binding site" evidence="11">
    <location>
        <begin position="99"/>
        <end position="101"/>
    </location>
    <ligand>
        <name>substrate</name>
    </ligand>
</feature>
<evidence type="ECO:0000256" key="6">
    <source>
        <dbReference type="ARBA" id="ARBA00022842"/>
    </source>
</evidence>
<evidence type="ECO:0000259" key="13">
    <source>
        <dbReference type="Pfam" id="PF01070"/>
    </source>
</evidence>
<feature type="binding site" evidence="11">
    <location>
        <begin position="11"/>
        <end position="12"/>
    </location>
    <ligand>
        <name>substrate</name>
    </ligand>
</feature>
<dbReference type="InterPro" id="IPR013785">
    <property type="entry name" value="Aldolase_TIM"/>
</dbReference>
<accession>A0A6J4T5S7</accession>